<proteinExistence type="predicted"/>
<organism evidence="1 2">
    <name type="scientific">Camellia lanceoleosa</name>
    <dbReference type="NCBI Taxonomy" id="1840588"/>
    <lineage>
        <taxon>Eukaryota</taxon>
        <taxon>Viridiplantae</taxon>
        <taxon>Streptophyta</taxon>
        <taxon>Embryophyta</taxon>
        <taxon>Tracheophyta</taxon>
        <taxon>Spermatophyta</taxon>
        <taxon>Magnoliopsida</taxon>
        <taxon>eudicotyledons</taxon>
        <taxon>Gunneridae</taxon>
        <taxon>Pentapetalae</taxon>
        <taxon>asterids</taxon>
        <taxon>Ericales</taxon>
        <taxon>Theaceae</taxon>
        <taxon>Camellia</taxon>
    </lineage>
</organism>
<evidence type="ECO:0000313" key="2">
    <source>
        <dbReference type="Proteomes" id="UP001060215"/>
    </source>
</evidence>
<evidence type="ECO:0000313" key="1">
    <source>
        <dbReference type="EMBL" id="KAI8025111.1"/>
    </source>
</evidence>
<keyword evidence="2" id="KW-1185">Reference proteome</keyword>
<accession>A0ACC0IIC1</accession>
<dbReference type="Proteomes" id="UP001060215">
    <property type="component" value="Chromosome 3"/>
</dbReference>
<dbReference type="EMBL" id="CM045760">
    <property type="protein sequence ID" value="KAI8025111.1"/>
    <property type="molecule type" value="Genomic_DNA"/>
</dbReference>
<name>A0ACC0IIC1_9ERIC</name>
<sequence>MKDIVAKAVIAKNRVPLSISEHEAIVSQIKTKAAQAHNEMVESKGMLPKDVSDLRKDTEKKQKTWHFWRSGIVRSAEASATAVPAGRSKDTNPLEKTATWHPLILLAVSSPPMITPKVGKDSWLNSLQNCTSRSPYILKKLTLERKIRSWIEDQNSKFAEKVKEAKERVVAAKHKEKQLKQKMKDKVTKAVSKKWCSSFNF</sequence>
<reference evidence="1 2" key="1">
    <citation type="journal article" date="2022" name="Plant J.">
        <title>Chromosome-level genome of Camellia lanceoleosa provides a valuable resource for understanding genome evolution and self-incompatibility.</title>
        <authorList>
            <person name="Gong W."/>
            <person name="Xiao S."/>
            <person name="Wang L."/>
            <person name="Liao Z."/>
            <person name="Chang Y."/>
            <person name="Mo W."/>
            <person name="Hu G."/>
            <person name="Li W."/>
            <person name="Zhao G."/>
            <person name="Zhu H."/>
            <person name="Hu X."/>
            <person name="Ji K."/>
            <person name="Xiang X."/>
            <person name="Song Q."/>
            <person name="Yuan D."/>
            <person name="Jin S."/>
            <person name="Zhang L."/>
        </authorList>
    </citation>
    <scope>NUCLEOTIDE SEQUENCE [LARGE SCALE GENOMIC DNA]</scope>
    <source>
        <strain evidence="1">SQ_2022a</strain>
    </source>
</reference>
<comment type="caution">
    <text evidence="1">The sequence shown here is derived from an EMBL/GenBank/DDBJ whole genome shotgun (WGS) entry which is preliminary data.</text>
</comment>
<gene>
    <name evidence="1" type="ORF">LOK49_LG02G01879</name>
</gene>
<protein>
    <submittedName>
        <fullName evidence="1">Uncharacterized protein</fullName>
    </submittedName>
</protein>